<dbReference type="Pfam" id="PF19493">
    <property type="entry name" value="Trypco1"/>
    <property type="match status" value="1"/>
</dbReference>
<keyword evidence="3" id="KW-1185">Reference proteome</keyword>
<accession>A0A3N9WLS4</accession>
<gene>
    <name evidence="2" type="ORF">DLJ59_16955</name>
</gene>
<dbReference type="Proteomes" id="UP000282312">
    <property type="component" value="Unassembled WGS sequence"/>
</dbReference>
<evidence type="ECO:0000313" key="2">
    <source>
        <dbReference type="EMBL" id="RQX01882.1"/>
    </source>
</evidence>
<feature type="domain" description="Trypsin-co-occurring" evidence="1">
    <location>
        <begin position="20"/>
        <end position="114"/>
    </location>
</feature>
<dbReference type="OrthoDB" id="5007906at2"/>
<dbReference type="RefSeq" id="WP_124773600.1">
    <property type="nucleotide sequence ID" value="NZ_JBEZFR010000013.1"/>
</dbReference>
<evidence type="ECO:0000259" key="1">
    <source>
        <dbReference type="Pfam" id="PF19493"/>
    </source>
</evidence>
<organism evidence="2 3">
    <name type="scientific">Micromonospora inaquosa</name>
    <dbReference type="NCBI Taxonomy" id="2203716"/>
    <lineage>
        <taxon>Bacteria</taxon>
        <taxon>Bacillati</taxon>
        <taxon>Actinomycetota</taxon>
        <taxon>Actinomycetes</taxon>
        <taxon>Micromonosporales</taxon>
        <taxon>Micromonosporaceae</taxon>
        <taxon>Micromonospora</taxon>
    </lineage>
</organism>
<reference evidence="2 3" key="1">
    <citation type="submission" date="2018-05" db="EMBL/GenBank/DDBJ databases">
        <title>Micromonospora from Atacama Desert.</title>
        <authorList>
            <person name="Carro L."/>
            <person name="Goodfellow M."/>
            <person name="Klenk H.-P."/>
        </authorList>
    </citation>
    <scope>NUCLEOTIDE SEQUENCE [LARGE SCALE GENOMIC DNA]</scope>
    <source>
        <strain evidence="2 3">LB39</strain>
    </source>
</reference>
<name>A0A3N9WLS4_9ACTN</name>
<dbReference type="NCBIfam" id="NF041216">
    <property type="entry name" value="CU044_2847_fam"/>
    <property type="match status" value="1"/>
</dbReference>
<comment type="caution">
    <text evidence="2">The sequence shown here is derived from an EMBL/GenBank/DDBJ whole genome shotgun (WGS) entry which is preliminary data.</text>
</comment>
<dbReference type="AlphaFoldDB" id="A0A3N9WLS4"/>
<proteinExistence type="predicted"/>
<dbReference type="EMBL" id="QGSZ01000217">
    <property type="protein sequence ID" value="RQX01882.1"/>
    <property type="molecule type" value="Genomic_DNA"/>
</dbReference>
<sequence length="123" mass="13425">MVEIESGGTMPETELVRFVVRDGTSVIVEVEEERRGSTPAGRRVNGVREAREFFESNLGHIRDAAEAVLADLRRASSPDEIKIGFGVKLTTEVGAVIARSAVEGNISVELLWRRDDSADTSKP</sequence>
<evidence type="ECO:0000313" key="3">
    <source>
        <dbReference type="Proteomes" id="UP000282312"/>
    </source>
</evidence>
<dbReference type="InterPro" id="IPR045794">
    <property type="entry name" value="Trypco1"/>
</dbReference>
<protein>
    <recommendedName>
        <fullName evidence="1">Trypsin-co-occurring domain-containing protein</fullName>
    </recommendedName>
</protein>